<proteinExistence type="predicted"/>
<evidence type="ECO:0000313" key="1">
    <source>
        <dbReference type="EMBL" id="EJX05444.1"/>
    </source>
</evidence>
<protein>
    <submittedName>
        <fullName evidence="1">Uncharacterized protein</fullName>
    </submittedName>
</protein>
<accession>J9GEW4</accession>
<comment type="caution">
    <text evidence="1">The sequence shown here is derived from an EMBL/GenBank/DDBJ whole genome shotgun (WGS) entry which is preliminary data.</text>
</comment>
<dbReference type="AlphaFoldDB" id="J9GEW4"/>
<reference evidence="1" key="1">
    <citation type="journal article" date="2012" name="PLoS ONE">
        <title>Gene sets for utilization of primary and secondary nutrition supplies in the distal gut of endangered iberian lynx.</title>
        <authorList>
            <person name="Alcaide M."/>
            <person name="Messina E."/>
            <person name="Richter M."/>
            <person name="Bargiela R."/>
            <person name="Peplies J."/>
            <person name="Huws S.A."/>
            <person name="Newbold C.J."/>
            <person name="Golyshin P.N."/>
            <person name="Simon M.A."/>
            <person name="Lopez G."/>
            <person name="Yakimov M.M."/>
            <person name="Ferrer M."/>
        </authorList>
    </citation>
    <scope>NUCLEOTIDE SEQUENCE</scope>
</reference>
<sequence>MFIVPVGTGQADAVCTVHTRYTVILFNFRVRPQASAQLAVGQEAVHIGTGFAGREALASAKANMLVALGSGGSGTHCTIKADMGLYLFRCIKGIQIGYCDQVQAGNIDDIHRAATFLLVNAEHTPGQSCAFQADFHCHIQVDLRSGILNVQDIGLFISRFDRFAHQSSFDLFTIDGYLSKLLFCLAQEHSRLAVCALHFVLNHIGEVLAYPSLQLAIIQLIEFGQIKFTFQIQSYILQCQRGILHGEVQSLRLVAWLRN</sequence>
<dbReference type="EMBL" id="AMCI01001467">
    <property type="protein sequence ID" value="EJX05444.1"/>
    <property type="molecule type" value="Genomic_DNA"/>
</dbReference>
<name>J9GEW4_9ZZZZ</name>
<gene>
    <name evidence="1" type="ORF">EVA_06448</name>
</gene>
<organism evidence="1">
    <name type="scientific">gut metagenome</name>
    <dbReference type="NCBI Taxonomy" id="749906"/>
    <lineage>
        <taxon>unclassified sequences</taxon>
        <taxon>metagenomes</taxon>
        <taxon>organismal metagenomes</taxon>
    </lineage>
</organism>